<feature type="domain" description="Resolvase/invertase-type recombinase catalytic" evidence="6">
    <location>
        <begin position="2"/>
        <end position="156"/>
    </location>
</feature>
<evidence type="ECO:0000256" key="1">
    <source>
        <dbReference type="ARBA" id="ARBA00009913"/>
    </source>
</evidence>
<dbReference type="Gene3D" id="1.10.10.60">
    <property type="entry name" value="Homeodomain-like"/>
    <property type="match status" value="1"/>
</dbReference>
<protein>
    <submittedName>
        <fullName evidence="7">Putative transposon Tn552 DNA-invertase bin3</fullName>
    </submittedName>
</protein>
<evidence type="ECO:0000259" key="6">
    <source>
        <dbReference type="PROSITE" id="PS51736"/>
    </source>
</evidence>
<comment type="similarity">
    <text evidence="1">Belongs to the site-specific recombinase resolvase family.</text>
</comment>
<accession>A0A5B8RFI4</accession>
<keyword evidence="2" id="KW-0229">DNA integration</keyword>
<sequence>MFIRAYLRASTDDQDASRARADLESFAKERGQRIAAYYVENESGASLKRPELFRLLRDCGEGDVLLVEQVDRLSRLNGEDWDRLKDEIRRRGVRVVALDLPTSWAMLQPNGDELTERMMRAMNDMLLDMLAAIARKDYEDRRRRQAQGIAKAKAEGKYRGRKVDHEKHRNVRSLLDKGHSWSDIQRITGVSRSTIHRVNKARKAADAPA</sequence>
<dbReference type="InterPro" id="IPR006119">
    <property type="entry name" value="Resolv_N"/>
</dbReference>
<evidence type="ECO:0000256" key="2">
    <source>
        <dbReference type="ARBA" id="ARBA00022908"/>
    </source>
</evidence>
<keyword evidence="3" id="KW-0238">DNA-binding</keyword>
<dbReference type="Pfam" id="PF02796">
    <property type="entry name" value="HTH_7"/>
    <property type="match status" value="1"/>
</dbReference>
<dbReference type="PANTHER" id="PTHR30461">
    <property type="entry name" value="DNA-INVERTASE FROM LAMBDOID PROPHAGE"/>
    <property type="match status" value="1"/>
</dbReference>
<dbReference type="SMART" id="SM00857">
    <property type="entry name" value="Resolvase"/>
    <property type="match status" value="1"/>
</dbReference>
<dbReference type="Pfam" id="PF00239">
    <property type="entry name" value="Resolvase"/>
    <property type="match status" value="1"/>
</dbReference>
<dbReference type="InterPro" id="IPR050639">
    <property type="entry name" value="SSR_resolvase"/>
</dbReference>
<name>A0A5B8RFI4_9ZZZZ</name>
<feature type="region of interest" description="Disordered" evidence="5">
    <location>
        <begin position="149"/>
        <end position="171"/>
    </location>
</feature>
<dbReference type="AlphaFoldDB" id="A0A5B8RFI4"/>
<dbReference type="PANTHER" id="PTHR30461:SF25">
    <property type="entry name" value="RESOLVASE-RELATED"/>
    <property type="match status" value="1"/>
</dbReference>
<gene>
    <name evidence="7" type="primary">bin3</name>
    <name evidence="7" type="ORF">KBTEX_03695</name>
</gene>
<evidence type="ECO:0000313" key="7">
    <source>
        <dbReference type="EMBL" id="QEA07346.1"/>
    </source>
</evidence>
<dbReference type="InterPro" id="IPR006118">
    <property type="entry name" value="Recombinase_CS"/>
</dbReference>
<dbReference type="PROSITE" id="PS51736">
    <property type="entry name" value="RECOMBINASES_3"/>
    <property type="match status" value="1"/>
</dbReference>
<dbReference type="GO" id="GO:0003677">
    <property type="term" value="F:DNA binding"/>
    <property type="evidence" value="ECO:0007669"/>
    <property type="project" value="UniProtKB-KW"/>
</dbReference>
<dbReference type="SUPFAM" id="SSF46689">
    <property type="entry name" value="Homeodomain-like"/>
    <property type="match status" value="1"/>
</dbReference>
<dbReference type="GO" id="GO:0000150">
    <property type="term" value="F:DNA strand exchange activity"/>
    <property type="evidence" value="ECO:0007669"/>
    <property type="project" value="InterPro"/>
</dbReference>
<dbReference type="FunFam" id="3.40.50.1390:FF:000010">
    <property type="entry name" value="Recombinase resolvase family"/>
    <property type="match status" value="1"/>
</dbReference>
<dbReference type="CDD" id="cd03767">
    <property type="entry name" value="SR_Res_par"/>
    <property type="match status" value="1"/>
</dbReference>
<evidence type="ECO:0000256" key="3">
    <source>
        <dbReference type="ARBA" id="ARBA00023125"/>
    </source>
</evidence>
<evidence type="ECO:0000256" key="4">
    <source>
        <dbReference type="ARBA" id="ARBA00023172"/>
    </source>
</evidence>
<dbReference type="InterPro" id="IPR036162">
    <property type="entry name" value="Resolvase-like_N_sf"/>
</dbReference>
<dbReference type="Gene3D" id="3.40.50.1390">
    <property type="entry name" value="Resolvase, N-terminal catalytic domain"/>
    <property type="match status" value="1"/>
</dbReference>
<dbReference type="SUPFAM" id="SSF53041">
    <property type="entry name" value="Resolvase-like"/>
    <property type="match status" value="1"/>
</dbReference>
<dbReference type="PROSITE" id="PS00398">
    <property type="entry name" value="RECOMBINASES_2"/>
    <property type="match status" value="1"/>
</dbReference>
<dbReference type="GO" id="GO:0015074">
    <property type="term" value="P:DNA integration"/>
    <property type="evidence" value="ECO:0007669"/>
    <property type="project" value="UniProtKB-KW"/>
</dbReference>
<proteinExistence type="inferred from homology"/>
<dbReference type="PROSITE" id="PS00397">
    <property type="entry name" value="RECOMBINASES_1"/>
    <property type="match status" value="1"/>
</dbReference>
<organism evidence="7">
    <name type="scientific">uncultured organism</name>
    <dbReference type="NCBI Taxonomy" id="155900"/>
    <lineage>
        <taxon>unclassified sequences</taxon>
        <taxon>environmental samples</taxon>
    </lineage>
</organism>
<feature type="compositionally biased region" description="Basic and acidic residues" evidence="5">
    <location>
        <begin position="152"/>
        <end position="167"/>
    </location>
</feature>
<dbReference type="InterPro" id="IPR006120">
    <property type="entry name" value="Resolvase_HTH_dom"/>
</dbReference>
<evidence type="ECO:0000256" key="5">
    <source>
        <dbReference type="SAM" id="MobiDB-lite"/>
    </source>
</evidence>
<dbReference type="EMBL" id="MN079233">
    <property type="protein sequence ID" value="QEA07346.1"/>
    <property type="molecule type" value="Genomic_DNA"/>
</dbReference>
<dbReference type="InterPro" id="IPR009057">
    <property type="entry name" value="Homeodomain-like_sf"/>
</dbReference>
<reference evidence="7" key="1">
    <citation type="submission" date="2019-06" db="EMBL/GenBank/DDBJ databases">
        <authorList>
            <person name="Murdoch R.W."/>
            <person name="Fathepure B."/>
        </authorList>
    </citation>
    <scope>NUCLEOTIDE SEQUENCE</scope>
</reference>
<keyword evidence="4" id="KW-0233">DNA recombination</keyword>